<dbReference type="InterPro" id="IPR008906">
    <property type="entry name" value="HATC_C_dom"/>
</dbReference>
<keyword evidence="4" id="KW-1185">Reference proteome</keyword>
<feature type="compositionally biased region" description="Basic and acidic residues" evidence="1">
    <location>
        <begin position="20"/>
        <end position="31"/>
    </location>
</feature>
<evidence type="ECO:0000259" key="2">
    <source>
        <dbReference type="Pfam" id="PF05699"/>
    </source>
</evidence>
<dbReference type="Pfam" id="PF05699">
    <property type="entry name" value="Dimer_Tnp_hAT"/>
    <property type="match status" value="1"/>
</dbReference>
<feature type="compositionally biased region" description="Acidic residues" evidence="1">
    <location>
        <begin position="40"/>
        <end position="64"/>
    </location>
</feature>
<reference evidence="3 4" key="1">
    <citation type="journal article" date="2015" name="Genome Biol. Evol.">
        <title>Comparative Genomics of a Bacterivorous Green Alga Reveals Evolutionary Causalities and Consequences of Phago-Mixotrophic Mode of Nutrition.</title>
        <authorList>
            <person name="Burns J.A."/>
            <person name="Paasch A."/>
            <person name="Narechania A."/>
            <person name="Kim E."/>
        </authorList>
    </citation>
    <scope>NUCLEOTIDE SEQUENCE [LARGE SCALE GENOMIC DNA]</scope>
    <source>
        <strain evidence="3 4">PLY_AMNH</strain>
    </source>
</reference>
<evidence type="ECO:0000313" key="3">
    <source>
        <dbReference type="EMBL" id="KAK3244484.1"/>
    </source>
</evidence>
<gene>
    <name evidence="3" type="ORF">CYMTET_45902</name>
</gene>
<feature type="domain" description="HAT C-terminal dimerisation" evidence="2">
    <location>
        <begin position="73"/>
        <end position="139"/>
    </location>
</feature>
<evidence type="ECO:0000256" key="1">
    <source>
        <dbReference type="SAM" id="MobiDB-lite"/>
    </source>
</evidence>
<proteinExistence type="predicted"/>
<dbReference type="Proteomes" id="UP001190700">
    <property type="component" value="Unassembled WGS sequence"/>
</dbReference>
<protein>
    <recommendedName>
        <fullName evidence="2">HAT C-terminal dimerisation domain-containing protein</fullName>
    </recommendedName>
</protein>
<dbReference type="AlphaFoldDB" id="A0AAE0BYJ7"/>
<dbReference type="InterPro" id="IPR012337">
    <property type="entry name" value="RNaseH-like_sf"/>
</dbReference>
<feature type="compositionally biased region" description="Basic and acidic residues" evidence="1">
    <location>
        <begin position="161"/>
        <end position="172"/>
    </location>
</feature>
<name>A0AAE0BYJ7_9CHLO</name>
<dbReference type="SUPFAM" id="SSF53098">
    <property type="entry name" value="Ribonuclease H-like"/>
    <property type="match status" value="1"/>
</dbReference>
<accession>A0AAE0BYJ7</accession>
<evidence type="ECO:0000313" key="4">
    <source>
        <dbReference type="Proteomes" id="UP001190700"/>
    </source>
</evidence>
<sequence length="172" mass="19591">MQWVREEYMAHYVVPVTQKKAAEHPKAPVSDKRKHSLLFDSDDDDASDDEAPELLPESDDEDDDPYKKSVKQLEKYLDLKQAPPDTAIFDWWFQNEAKYPCVCKMWRQFHGRPASSAGVERLFSGAGKMHGKDAQTMKQTLGCSVNSNPWFSSVPEEEPKEAEAQADEPKEA</sequence>
<dbReference type="GO" id="GO:0046983">
    <property type="term" value="F:protein dimerization activity"/>
    <property type="evidence" value="ECO:0007669"/>
    <property type="project" value="InterPro"/>
</dbReference>
<feature type="region of interest" description="Disordered" evidence="1">
    <location>
        <begin position="19"/>
        <end position="67"/>
    </location>
</feature>
<feature type="region of interest" description="Disordered" evidence="1">
    <location>
        <begin position="147"/>
        <end position="172"/>
    </location>
</feature>
<organism evidence="3 4">
    <name type="scientific">Cymbomonas tetramitiformis</name>
    <dbReference type="NCBI Taxonomy" id="36881"/>
    <lineage>
        <taxon>Eukaryota</taxon>
        <taxon>Viridiplantae</taxon>
        <taxon>Chlorophyta</taxon>
        <taxon>Pyramimonadophyceae</taxon>
        <taxon>Pyramimonadales</taxon>
        <taxon>Pyramimonadaceae</taxon>
        <taxon>Cymbomonas</taxon>
    </lineage>
</organism>
<dbReference type="EMBL" id="LGRX02031808">
    <property type="protein sequence ID" value="KAK3244484.1"/>
    <property type="molecule type" value="Genomic_DNA"/>
</dbReference>
<comment type="caution">
    <text evidence="3">The sequence shown here is derived from an EMBL/GenBank/DDBJ whole genome shotgun (WGS) entry which is preliminary data.</text>
</comment>